<feature type="transmembrane region" description="Helical" evidence="8">
    <location>
        <begin position="546"/>
        <end position="569"/>
    </location>
</feature>
<reference evidence="10" key="2">
    <citation type="journal article" date="2007" name="Science">
        <title>Genome sequence of Aedes aegypti, a major arbovirus vector.</title>
        <authorList>
            <person name="Nene V."/>
            <person name="Wortman J.R."/>
            <person name="Lawson D."/>
            <person name="Haas B."/>
            <person name="Kodira C."/>
            <person name="Tu Z.J."/>
            <person name="Loftus B."/>
            <person name="Xi Z."/>
            <person name="Megy K."/>
            <person name="Grabherr M."/>
            <person name="Ren Q."/>
            <person name="Zdobnov E.M."/>
            <person name="Lobo N.F."/>
            <person name="Campbell K.S."/>
            <person name="Brown S.E."/>
            <person name="Bonaldo M.F."/>
            <person name="Zhu J."/>
            <person name="Sinkins S.P."/>
            <person name="Hogenkamp D.G."/>
            <person name="Amedeo P."/>
            <person name="Arensburger P."/>
            <person name="Atkinson P.W."/>
            <person name="Bidwell S."/>
            <person name="Biedler J."/>
            <person name="Birney E."/>
            <person name="Bruggner R.V."/>
            <person name="Costas J."/>
            <person name="Coy M.R."/>
            <person name="Crabtree J."/>
            <person name="Crawford M."/>
            <person name="Debruyn B."/>
            <person name="Decaprio D."/>
            <person name="Eiglmeier K."/>
            <person name="Eisenstadt E."/>
            <person name="El-Dorry H."/>
            <person name="Gelbart W.M."/>
            <person name="Gomes S.L."/>
            <person name="Hammond M."/>
            <person name="Hannick L.I."/>
            <person name="Hogan J.R."/>
            <person name="Holmes M.H."/>
            <person name="Jaffe D."/>
            <person name="Johnston J.S."/>
            <person name="Kennedy R.C."/>
            <person name="Koo H."/>
            <person name="Kravitz S."/>
            <person name="Kriventseva E.V."/>
            <person name="Kulp D."/>
            <person name="Labutti K."/>
            <person name="Lee E."/>
            <person name="Li S."/>
            <person name="Lovin D.D."/>
            <person name="Mao C."/>
            <person name="Mauceli E."/>
            <person name="Menck C.F."/>
            <person name="Miller J.R."/>
            <person name="Montgomery P."/>
            <person name="Mori A."/>
            <person name="Nascimento A.L."/>
            <person name="Naveira H.F."/>
            <person name="Nusbaum C."/>
            <person name="O'leary S."/>
            <person name="Orvis J."/>
            <person name="Pertea M."/>
            <person name="Quesneville H."/>
            <person name="Reidenbach K.R."/>
            <person name="Rogers Y.H."/>
            <person name="Roth C.W."/>
            <person name="Schneider J.R."/>
            <person name="Schatz M."/>
            <person name="Shumway M."/>
            <person name="Stanke M."/>
            <person name="Stinson E.O."/>
            <person name="Tubio J.M."/>
            <person name="Vanzee J.P."/>
            <person name="Verjovski-Almeida S."/>
            <person name="Werner D."/>
            <person name="White O."/>
            <person name="Wyder S."/>
            <person name="Zeng Q."/>
            <person name="Zhao Q."/>
            <person name="Zhao Y."/>
            <person name="Hill C.A."/>
            <person name="Raikhel A.S."/>
            <person name="Soares M.B."/>
            <person name="Knudson D.L."/>
            <person name="Lee N.H."/>
            <person name="Galagan J."/>
            <person name="Salzberg S.L."/>
            <person name="Paulsen I.T."/>
            <person name="Dimopoulos G."/>
            <person name="Collins F.H."/>
            <person name="Birren B."/>
            <person name="Fraser-Liggett C.M."/>
            <person name="Severson D.W."/>
        </authorList>
    </citation>
    <scope>NUCLEOTIDE SEQUENCE [LARGE SCALE GENOMIC DNA]</scope>
    <source>
        <strain evidence="10">Liverpool</strain>
    </source>
</reference>
<protein>
    <submittedName>
        <fullName evidence="10">AAEL011804-PA</fullName>
    </submittedName>
</protein>
<keyword evidence="6" id="KW-0675">Receptor</keyword>
<evidence type="ECO:0000313" key="11">
    <source>
        <dbReference type="Proteomes" id="UP000682892"/>
    </source>
</evidence>
<dbReference type="HOGENOM" id="CLU_018838_0_0_1"/>
<reference evidence="10" key="1">
    <citation type="submission" date="2005-10" db="EMBL/GenBank/DDBJ databases">
        <authorList>
            <person name="Loftus B.J."/>
            <person name="Nene V.M."/>
            <person name="Hannick L.I."/>
            <person name="Bidwell S."/>
            <person name="Haas B."/>
            <person name="Amedeo P."/>
            <person name="Orvis J."/>
            <person name="Wortman J.R."/>
            <person name="White O.R."/>
            <person name="Salzberg S."/>
            <person name="Shumway M."/>
            <person name="Koo H."/>
            <person name="Zhao Y."/>
            <person name="Holmes M."/>
            <person name="Miller J."/>
            <person name="Schatz M."/>
            <person name="Pop M."/>
            <person name="Pai G."/>
            <person name="Utterback T."/>
            <person name="Rogers Y.-H."/>
            <person name="Kravitz S."/>
            <person name="Fraser C.M."/>
        </authorList>
    </citation>
    <scope>NUCLEOTIDE SEQUENCE</scope>
    <source>
        <strain evidence="10">Liverpool</strain>
    </source>
</reference>
<dbReference type="InterPro" id="IPR052192">
    <property type="entry name" value="Insect_Ionotropic_Sensory_Rcpt"/>
</dbReference>
<feature type="transmembrane region" description="Helical" evidence="8">
    <location>
        <begin position="357"/>
        <end position="373"/>
    </location>
</feature>
<evidence type="ECO:0000256" key="4">
    <source>
        <dbReference type="ARBA" id="ARBA00022989"/>
    </source>
</evidence>
<dbReference type="PaxDb" id="7159-AAEL011804-PA"/>
<keyword evidence="9" id="KW-0732">Signal</keyword>
<comment type="subcellular location">
    <subcellularLocation>
        <location evidence="1">Cell membrane</location>
        <topology evidence="1">Multi-pass membrane protein</topology>
    </subcellularLocation>
</comment>
<proteinExistence type="predicted"/>
<evidence type="ECO:0000256" key="6">
    <source>
        <dbReference type="ARBA" id="ARBA00023170"/>
    </source>
</evidence>
<feature type="transmembrane region" description="Helical" evidence="8">
    <location>
        <begin position="309"/>
        <end position="327"/>
    </location>
</feature>
<dbReference type="PANTHER" id="PTHR42643:SF41">
    <property type="entry name" value="IONOTROPIC RECEPTOR 20A-RELATED"/>
    <property type="match status" value="1"/>
</dbReference>
<dbReference type="PhylomeDB" id="Q16P08"/>
<gene>
    <name evidence="10" type="ORF">AaeL_AAEL011804</name>
</gene>
<sequence length="570" mass="65388">MASAPYSMVALLFVLCNGQIVPHTNLPSAIADIIIHFASLQSSPFDCWFLDVELELIGDIVSSPRIAHIPKVFARIPSFHMNSTRKPSMLVMYANAYLNQSHDLVMALFLSLSMEHDTKYLVLAEFSSPQDIVVIYSKIFAQVATNVVFIHTQVKLALVYNPFKKVVIYSDKMDVGIMFADMTSNIYGVQVRFTLIGSSPWCALRESRVENGLVQGSIGNWVTETLRRINGTWYGVQLYCDPTVKDCTPHYIYDEDGTPFDLILINMYLRQLLLTTLDLTEPVRTVILAPRGRMLQMFELFTYPFEPELWTLIILLLIACALLSTAFPNLFQNDPFMLAVCGFERYSLRLAKPYEKMILFSLIVLFFFISCAYENKFISLMTSYPRVPDPQTLGDLRRAGIKIAVALGKDTDLNRRFPDPELQSLIEFVDDLMLRPKTMAMMAEERMARVILYGDDYIDEATGDVLFMPLKGYSINLRVNAIATVPKCPYRSKLRDFERKLFDAGLMRYWFEEMLYENMEFRRAYELSKVQLQVDKDISVSELQPVWVLLAVGWIASVVILFVEILWTFE</sequence>
<dbReference type="eggNOG" id="ENOG502T9UQ">
    <property type="taxonomic scope" value="Eukaryota"/>
</dbReference>
<dbReference type="OMA" id="WCALRES"/>
<evidence type="ECO:0000256" key="9">
    <source>
        <dbReference type="SAM" id="SignalP"/>
    </source>
</evidence>
<reference evidence="10" key="3">
    <citation type="submission" date="2012-09" db="EMBL/GenBank/DDBJ databases">
        <authorList>
            <consortium name="VectorBase"/>
        </authorList>
    </citation>
    <scope>NUCLEOTIDE SEQUENCE</scope>
    <source>
        <strain evidence="10">Liverpool</strain>
    </source>
</reference>
<keyword evidence="2" id="KW-1003">Cell membrane</keyword>
<dbReference type="Proteomes" id="UP000682892">
    <property type="component" value="Unassembled WGS sequence"/>
</dbReference>
<evidence type="ECO:0000256" key="2">
    <source>
        <dbReference type="ARBA" id="ARBA00022475"/>
    </source>
</evidence>
<evidence type="ECO:0000256" key="3">
    <source>
        <dbReference type="ARBA" id="ARBA00022692"/>
    </source>
</evidence>
<dbReference type="PANTHER" id="PTHR42643">
    <property type="entry name" value="IONOTROPIC RECEPTOR 20A-RELATED"/>
    <property type="match status" value="1"/>
</dbReference>
<keyword evidence="7" id="KW-0325">Glycoprotein</keyword>
<feature type="signal peptide" evidence="9">
    <location>
        <begin position="1"/>
        <end position="18"/>
    </location>
</feature>
<evidence type="ECO:0000256" key="7">
    <source>
        <dbReference type="ARBA" id="ARBA00023180"/>
    </source>
</evidence>
<evidence type="ECO:0000313" key="10">
    <source>
        <dbReference type="EMBL" id="EAT36093.1"/>
    </source>
</evidence>
<keyword evidence="5 8" id="KW-0472">Membrane</keyword>
<evidence type="ECO:0000256" key="8">
    <source>
        <dbReference type="SAM" id="Phobius"/>
    </source>
</evidence>
<name>Q16P08_AEDAE</name>
<dbReference type="AlphaFoldDB" id="Q16P08"/>
<dbReference type="GO" id="GO:0005886">
    <property type="term" value="C:plasma membrane"/>
    <property type="evidence" value="ECO:0007669"/>
    <property type="project" value="UniProtKB-SubCell"/>
</dbReference>
<feature type="chain" id="PRO_5004184594" evidence="9">
    <location>
        <begin position="19"/>
        <end position="570"/>
    </location>
</feature>
<evidence type="ECO:0000256" key="1">
    <source>
        <dbReference type="ARBA" id="ARBA00004651"/>
    </source>
</evidence>
<keyword evidence="3 8" id="KW-0812">Transmembrane</keyword>
<accession>Q16P08</accession>
<keyword evidence="4 8" id="KW-1133">Transmembrane helix</keyword>
<dbReference type="EMBL" id="CH477800">
    <property type="protein sequence ID" value="EAT36093.1"/>
    <property type="molecule type" value="Genomic_DNA"/>
</dbReference>
<organism evidence="10 11">
    <name type="scientific">Aedes aegypti</name>
    <name type="common">Yellowfever mosquito</name>
    <name type="synonym">Culex aegypti</name>
    <dbReference type="NCBI Taxonomy" id="7159"/>
    <lineage>
        <taxon>Eukaryota</taxon>
        <taxon>Metazoa</taxon>
        <taxon>Ecdysozoa</taxon>
        <taxon>Arthropoda</taxon>
        <taxon>Hexapoda</taxon>
        <taxon>Insecta</taxon>
        <taxon>Pterygota</taxon>
        <taxon>Neoptera</taxon>
        <taxon>Endopterygota</taxon>
        <taxon>Diptera</taxon>
        <taxon>Nematocera</taxon>
        <taxon>Culicoidea</taxon>
        <taxon>Culicidae</taxon>
        <taxon>Culicinae</taxon>
        <taxon>Aedini</taxon>
        <taxon>Aedes</taxon>
        <taxon>Stegomyia</taxon>
    </lineage>
</organism>
<evidence type="ECO:0000256" key="5">
    <source>
        <dbReference type="ARBA" id="ARBA00023136"/>
    </source>
</evidence>